<keyword evidence="1" id="KW-0812">Transmembrane</keyword>
<accession>A0A2M7DD55</accession>
<proteinExistence type="predicted"/>
<comment type="caution">
    <text evidence="2">The sequence shown here is derived from an EMBL/GenBank/DDBJ whole genome shotgun (WGS) entry which is preliminary data.</text>
</comment>
<evidence type="ECO:0000256" key="1">
    <source>
        <dbReference type="SAM" id="Phobius"/>
    </source>
</evidence>
<name>A0A2M7DD55_9BACT</name>
<sequence>MLSAKKKIYILILIFCLADVLLFILVIFPLTKRVGENANEFRGQQKNLRALEAQTVSLKDFQKNVSDLKNYALVVQNAFIDPTAPVSFLQFLEKWAVNYNLALAVAPFDSPAVKGDIWSSVGVRVDATGNLADCLRFAEMLENSPWVIMITRFELQKTVPTMAVQEKPLGEATLSFDIKAFSGKPAVMKKN</sequence>
<evidence type="ECO:0000313" key="3">
    <source>
        <dbReference type="Proteomes" id="UP000229030"/>
    </source>
</evidence>
<evidence type="ECO:0000313" key="2">
    <source>
        <dbReference type="EMBL" id="PIV46755.1"/>
    </source>
</evidence>
<gene>
    <name evidence="2" type="ORF">COS21_03605</name>
</gene>
<evidence type="ECO:0008006" key="4">
    <source>
        <dbReference type="Google" id="ProtNLM"/>
    </source>
</evidence>
<keyword evidence="1" id="KW-0472">Membrane</keyword>
<keyword evidence="1" id="KW-1133">Transmembrane helix</keyword>
<dbReference type="AlphaFoldDB" id="A0A2M7DD55"/>
<protein>
    <recommendedName>
        <fullName evidence="4">Type 4a pilus biogenesis protein PilO</fullName>
    </recommendedName>
</protein>
<dbReference type="EMBL" id="PETV01000097">
    <property type="protein sequence ID" value="PIV46755.1"/>
    <property type="molecule type" value="Genomic_DNA"/>
</dbReference>
<reference evidence="3" key="1">
    <citation type="submission" date="2017-09" db="EMBL/GenBank/DDBJ databases">
        <title>Depth-based differentiation of microbial function through sediment-hosted aquifers and enrichment of novel symbionts in the deep terrestrial subsurface.</title>
        <authorList>
            <person name="Probst A.J."/>
            <person name="Ladd B."/>
            <person name="Jarett J.K."/>
            <person name="Geller-Mcgrath D.E."/>
            <person name="Sieber C.M.K."/>
            <person name="Emerson J.B."/>
            <person name="Anantharaman K."/>
            <person name="Thomas B.C."/>
            <person name="Malmstrom R."/>
            <person name="Stieglmeier M."/>
            <person name="Klingl A."/>
            <person name="Woyke T."/>
            <person name="Ryan C.M."/>
            <person name="Banfield J.F."/>
        </authorList>
    </citation>
    <scope>NUCLEOTIDE SEQUENCE [LARGE SCALE GENOMIC DNA]</scope>
</reference>
<dbReference type="Proteomes" id="UP000229030">
    <property type="component" value="Unassembled WGS sequence"/>
</dbReference>
<feature type="transmembrane region" description="Helical" evidence="1">
    <location>
        <begin position="9"/>
        <end position="30"/>
    </location>
</feature>
<organism evidence="2 3">
    <name type="scientific">bacterium (Candidatus Gribaldobacteria) CG02_land_8_20_14_3_00_41_15</name>
    <dbReference type="NCBI Taxonomy" id="2014270"/>
    <lineage>
        <taxon>Bacteria</taxon>
        <taxon>Candidatus Gribaldobacteria</taxon>
    </lineage>
</organism>